<proteinExistence type="predicted"/>
<dbReference type="SMART" id="SM00777">
    <property type="entry name" value="Mad3_BUB1_I"/>
    <property type="match status" value="1"/>
</dbReference>
<comment type="caution">
    <text evidence="3">The sequence shown here is derived from an EMBL/GenBank/DDBJ whole genome shotgun (WGS) entry which is preliminary data.</text>
</comment>
<dbReference type="Gene3D" id="1.25.40.430">
    <property type="match status" value="1"/>
</dbReference>
<dbReference type="AlphaFoldDB" id="A0A9P3PU89"/>
<name>A0A9P3PU89_LYOSH</name>
<feature type="region of interest" description="Disordered" evidence="1">
    <location>
        <begin position="209"/>
        <end position="371"/>
    </location>
</feature>
<dbReference type="PROSITE" id="PS51489">
    <property type="entry name" value="BUB1_N"/>
    <property type="match status" value="1"/>
</dbReference>
<dbReference type="OrthoDB" id="248495at2759"/>
<protein>
    <submittedName>
        <fullName evidence="3">Mad3/BUB1 hoMad3/BUB1 homology region 1</fullName>
    </submittedName>
</protein>
<feature type="region of interest" description="Disordered" evidence="1">
    <location>
        <begin position="431"/>
        <end position="450"/>
    </location>
</feature>
<dbReference type="GO" id="GO:0007094">
    <property type="term" value="P:mitotic spindle assembly checkpoint signaling"/>
    <property type="evidence" value="ECO:0007669"/>
    <property type="project" value="InterPro"/>
</dbReference>
<feature type="compositionally biased region" description="Low complexity" evidence="1">
    <location>
        <begin position="221"/>
        <end position="261"/>
    </location>
</feature>
<dbReference type="Pfam" id="PF08311">
    <property type="entry name" value="Mad3_BUB1_I"/>
    <property type="match status" value="1"/>
</dbReference>
<dbReference type="InterPro" id="IPR015661">
    <property type="entry name" value="Bub1/Mad3"/>
</dbReference>
<accession>A0A9P3PU89</accession>
<dbReference type="PANTHER" id="PTHR14030:SF4">
    <property type="entry name" value="BUB1 KINASE, ISOFORM A-RELATED"/>
    <property type="match status" value="1"/>
</dbReference>
<evidence type="ECO:0000313" key="4">
    <source>
        <dbReference type="Proteomes" id="UP001063166"/>
    </source>
</evidence>
<feature type="compositionally biased region" description="Polar residues" evidence="1">
    <location>
        <begin position="270"/>
        <end position="285"/>
    </location>
</feature>
<dbReference type="GO" id="GO:0004672">
    <property type="term" value="F:protein kinase activity"/>
    <property type="evidence" value="ECO:0007669"/>
    <property type="project" value="TreeGrafter"/>
</dbReference>
<feature type="compositionally biased region" description="Low complexity" evidence="1">
    <location>
        <begin position="317"/>
        <end position="331"/>
    </location>
</feature>
<dbReference type="GO" id="GO:0005634">
    <property type="term" value="C:nucleus"/>
    <property type="evidence" value="ECO:0007669"/>
    <property type="project" value="TreeGrafter"/>
</dbReference>
<dbReference type="InterPro" id="IPR013212">
    <property type="entry name" value="Mad3/Bub1_I"/>
</dbReference>
<evidence type="ECO:0000256" key="1">
    <source>
        <dbReference type="SAM" id="MobiDB-lite"/>
    </source>
</evidence>
<evidence type="ECO:0000259" key="2">
    <source>
        <dbReference type="PROSITE" id="PS51489"/>
    </source>
</evidence>
<keyword evidence="4" id="KW-1185">Reference proteome</keyword>
<feature type="domain" description="BUB1 N-terminal" evidence="2">
    <location>
        <begin position="66"/>
        <end position="231"/>
    </location>
</feature>
<dbReference type="EMBL" id="BRPK01000011">
    <property type="protein sequence ID" value="GLB42133.1"/>
    <property type="molecule type" value="Genomic_DNA"/>
</dbReference>
<sequence length="450" mass="48719">MIHEDDVFNDNSPVIVDCDLLEAAKENVRPLGTGRRVTALSAILATPHALRESKLSATRNRLRINVELALDDEEDGDPLDAYCRLVYWTMENYPEGPSVESGLLELLEEATRVLKDDRGGKWRGDLKYLKLWLLYASFVERPTLIYRFLIANEIGTNFALLYEEYAAVLERDGRRKDADEAYALGIARRAEPLDHLKSRHDDFQKRMMSNTLPRPAPAAPSAPTTRPVLASTSTSRSSTASSTQAPSRGSNSSRAPSSNAPLQIFVDPTGSESQAAEFSSNTWTDLGTRKSRIKENVPETKKLAGTTLKQAGRSKRAASGSGSGAAASGSKIAIYRDPVPEDMPPPSVPEVKTKAKASAVPKTPSKSSITPFVDGVDAASAAPAVPSTPSFTPFRDEAVAEPRETTSLPVPESVMKVKKAAGKAPGLASEMEALRKDPLKNYPDLNIEDG</sequence>
<dbReference type="FunFam" id="1.25.40.430:FF:000003">
    <property type="entry name" value="Checkpoint serine/threonine-protein kinase BUB1"/>
    <property type="match status" value="1"/>
</dbReference>
<dbReference type="GO" id="GO:0032991">
    <property type="term" value="C:protein-containing complex"/>
    <property type="evidence" value="ECO:0007669"/>
    <property type="project" value="UniProtKB-ARBA"/>
</dbReference>
<dbReference type="PANTHER" id="PTHR14030">
    <property type="entry name" value="MITOTIC CHECKPOINT SERINE/THREONINE-PROTEIN KINASE BUB1"/>
    <property type="match status" value="1"/>
</dbReference>
<gene>
    <name evidence="3" type="primary">BUB1</name>
    <name evidence="3" type="ORF">LshimejAT787_1101480</name>
</gene>
<feature type="compositionally biased region" description="Basic and acidic residues" evidence="1">
    <location>
        <begin position="293"/>
        <end position="302"/>
    </location>
</feature>
<evidence type="ECO:0000313" key="3">
    <source>
        <dbReference type="EMBL" id="GLB42133.1"/>
    </source>
</evidence>
<reference evidence="3" key="1">
    <citation type="submission" date="2022-07" db="EMBL/GenBank/DDBJ databases">
        <title>The genome of Lyophyllum shimeji provides insight into the initial evolution of ectomycorrhizal fungal genome.</title>
        <authorList>
            <person name="Kobayashi Y."/>
            <person name="Shibata T."/>
            <person name="Hirakawa H."/>
            <person name="Shigenobu S."/>
            <person name="Nishiyama T."/>
            <person name="Yamada A."/>
            <person name="Hasebe M."/>
            <person name="Kawaguchi M."/>
        </authorList>
    </citation>
    <scope>NUCLEOTIDE SEQUENCE</scope>
    <source>
        <strain evidence="3">AT787</strain>
    </source>
</reference>
<dbReference type="Proteomes" id="UP001063166">
    <property type="component" value="Unassembled WGS sequence"/>
</dbReference>
<organism evidence="3 4">
    <name type="scientific">Lyophyllum shimeji</name>
    <name type="common">Hon-shimeji</name>
    <name type="synonym">Tricholoma shimeji</name>
    <dbReference type="NCBI Taxonomy" id="47721"/>
    <lineage>
        <taxon>Eukaryota</taxon>
        <taxon>Fungi</taxon>
        <taxon>Dikarya</taxon>
        <taxon>Basidiomycota</taxon>
        <taxon>Agaricomycotina</taxon>
        <taxon>Agaricomycetes</taxon>
        <taxon>Agaricomycetidae</taxon>
        <taxon>Agaricales</taxon>
        <taxon>Tricholomatineae</taxon>
        <taxon>Lyophyllaceae</taxon>
        <taxon>Lyophyllum</taxon>
    </lineage>
</organism>
<dbReference type="GO" id="GO:0051754">
    <property type="term" value="P:meiotic sister chromatid cohesion, centromeric"/>
    <property type="evidence" value="ECO:0007669"/>
    <property type="project" value="TreeGrafter"/>
</dbReference>